<sequence length="232" mass="25373">MSRGLGALQRRVLDFLREHDGRAALSELAAAVLDAPVERSRLVSLRRAVRSLEAHGRVRVSYVRTGGETGAARGVGLHVALERSLRRSLVSQPVTGATRAPARWAHKAPLALAALARIEQQDVALWLARARTAKGYGPRRDRVWDLPPAEPPWIPYQLAARTMAAAVGAARRGAPLPPNVSRSVRRIVERAARDGVLEVREERLSLSRKYSALRVANRAGSSWRESDGNSGR</sequence>
<dbReference type="AlphaFoldDB" id="A0A6J4I8E0"/>
<accession>A0A6J4I8E0</accession>
<proteinExistence type="predicted"/>
<gene>
    <name evidence="1" type="ORF">AVDCRST_MAG77-1787</name>
</gene>
<evidence type="ECO:0000313" key="1">
    <source>
        <dbReference type="EMBL" id="CAA9243051.1"/>
    </source>
</evidence>
<dbReference type="EMBL" id="CADCTC010000105">
    <property type="protein sequence ID" value="CAA9243051.1"/>
    <property type="molecule type" value="Genomic_DNA"/>
</dbReference>
<protein>
    <submittedName>
        <fullName evidence="1">Uncharacterized protein</fullName>
    </submittedName>
</protein>
<name>A0A6J4I8E0_9CHLR</name>
<organism evidence="1">
    <name type="scientific">uncultured Chloroflexota bacterium</name>
    <dbReference type="NCBI Taxonomy" id="166587"/>
    <lineage>
        <taxon>Bacteria</taxon>
        <taxon>Bacillati</taxon>
        <taxon>Chloroflexota</taxon>
        <taxon>environmental samples</taxon>
    </lineage>
</organism>
<reference evidence="1" key="1">
    <citation type="submission" date="2020-02" db="EMBL/GenBank/DDBJ databases">
        <authorList>
            <person name="Meier V. D."/>
        </authorList>
    </citation>
    <scope>NUCLEOTIDE SEQUENCE</scope>
    <source>
        <strain evidence="1">AVDCRST_MAG77</strain>
    </source>
</reference>